<dbReference type="InterPro" id="IPR037129">
    <property type="entry name" value="XPA_sf"/>
</dbReference>
<evidence type="ECO:0000256" key="5">
    <source>
        <dbReference type="ARBA" id="ARBA00022771"/>
    </source>
</evidence>
<protein>
    <submittedName>
        <fullName evidence="15">XPA_C domain-containing protein</fullName>
    </submittedName>
</protein>
<dbReference type="InterPro" id="IPR022652">
    <property type="entry name" value="Znf_XPA_CS"/>
</dbReference>
<name>A0A0R3TQT5_RODNA</name>
<keyword evidence="8" id="KW-0234">DNA repair</keyword>
<feature type="region of interest" description="Disordered" evidence="11">
    <location>
        <begin position="241"/>
        <end position="287"/>
    </location>
</feature>
<dbReference type="NCBIfam" id="TIGR00598">
    <property type="entry name" value="rad14"/>
    <property type="match status" value="1"/>
</dbReference>
<dbReference type="GO" id="GO:0008270">
    <property type="term" value="F:zinc ion binding"/>
    <property type="evidence" value="ECO:0007669"/>
    <property type="project" value="UniProtKB-KW"/>
</dbReference>
<dbReference type="GO" id="GO:0000110">
    <property type="term" value="C:nucleotide-excision repair factor 1 complex"/>
    <property type="evidence" value="ECO:0007669"/>
    <property type="project" value="TreeGrafter"/>
</dbReference>
<keyword evidence="3" id="KW-0479">Metal-binding</keyword>
<feature type="region of interest" description="Disordered" evidence="11">
    <location>
        <begin position="366"/>
        <end position="406"/>
    </location>
</feature>
<dbReference type="EMBL" id="UZAE01012795">
    <property type="protein sequence ID" value="VDO06718.1"/>
    <property type="molecule type" value="Genomic_DNA"/>
</dbReference>
<dbReference type="InterPro" id="IPR009061">
    <property type="entry name" value="DNA-bd_dom_put_sf"/>
</dbReference>
<dbReference type="PANTHER" id="PTHR10142">
    <property type="entry name" value="DNA REPAIR PROTEIN COMPLEMENTING XP-A CELLS"/>
    <property type="match status" value="1"/>
</dbReference>
<dbReference type="GO" id="GO:0070914">
    <property type="term" value="P:UV-damage excision repair"/>
    <property type="evidence" value="ECO:0007669"/>
    <property type="project" value="TreeGrafter"/>
</dbReference>
<dbReference type="SUPFAM" id="SSF57716">
    <property type="entry name" value="Glucocorticoid receptor-like (DNA-binding domain)"/>
    <property type="match status" value="1"/>
</dbReference>
<evidence type="ECO:0000313" key="13">
    <source>
        <dbReference type="EMBL" id="VDO06718.1"/>
    </source>
</evidence>
<evidence type="ECO:0000256" key="1">
    <source>
        <dbReference type="ARBA" id="ARBA00004123"/>
    </source>
</evidence>
<dbReference type="Proteomes" id="UP000278807">
    <property type="component" value="Unassembled WGS sequence"/>
</dbReference>
<dbReference type="CDD" id="cd21076">
    <property type="entry name" value="DBD_XPA"/>
    <property type="match status" value="1"/>
</dbReference>
<evidence type="ECO:0000256" key="3">
    <source>
        <dbReference type="ARBA" id="ARBA00022723"/>
    </source>
</evidence>
<dbReference type="Pfam" id="PF05181">
    <property type="entry name" value="XPA_C"/>
    <property type="match status" value="1"/>
</dbReference>
<feature type="coiled-coil region" evidence="10">
    <location>
        <begin position="183"/>
        <end position="217"/>
    </location>
</feature>
<evidence type="ECO:0000256" key="6">
    <source>
        <dbReference type="ARBA" id="ARBA00022833"/>
    </source>
</evidence>
<dbReference type="STRING" id="102285.A0A0R3TQT5"/>
<proteinExistence type="inferred from homology"/>
<gene>
    <name evidence="13" type="ORF">HNAJ_LOCUS9909</name>
</gene>
<organism evidence="15">
    <name type="scientific">Rodentolepis nana</name>
    <name type="common">Dwarf tapeworm</name>
    <name type="synonym">Hymenolepis nana</name>
    <dbReference type="NCBI Taxonomy" id="102285"/>
    <lineage>
        <taxon>Eukaryota</taxon>
        <taxon>Metazoa</taxon>
        <taxon>Spiralia</taxon>
        <taxon>Lophotrochozoa</taxon>
        <taxon>Platyhelminthes</taxon>
        <taxon>Cestoda</taxon>
        <taxon>Eucestoda</taxon>
        <taxon>Cyclophyllidea</taxon>
        <taxon>Hymenolepididae</taxon>
        <taxon>Rodentolepis</taxon>
    </lineage>
</organism>
<evidence type="ECO:0000313" key="14">
    <source>
        <dbReference type="Proteomes" id="UP000278807"/>
    </source>
</evidence>
<evidence type="ECO:0000256" key="4">
    <source>
        <dbReference type="ARBA" id="ARBA00022763"/>
    </source>
</evidence>
<dbReference type="OrthoDB" id="68328at2759"/>
<evidence type="ECO:0000256" key="7">
    <source>
        <dbReference type="ARBA" id="ARBA00023125"/>
    </source>
</evidence>
<feature type="compositionally biased region" description="Basic and acidic residues" evidence="11">
    <location>
        <begin position="245"/>
        <end position="264"/>
    </location>
</feature>
<evidence type="ECO:0000256" key="8">
    <source>
        <dbReference type="ARBA" id="ARBA00023204"/>
    </source>
</evidence>
<dbReference type="AlphaFoldDB" id="A0A0R3TQT5"/>
<keyword evidence="10" id="KW-0175">Coiled coil</keyword>
<keyword evidence="7" id="KW-0238">DNA-binding</keyword>
<evidence type="ECO:0000256" key="2">
    <source>
        <dbReference type="ARBA" id="ARBA00005548"/>
    </source>
</evidence>
<evidence type="ECO:0000256" key="10">
    <source>
        <dbReference type="SAM" id="Coils"/>
    </source>
</evidence>
<dbReference type="SUPFAM" id="SSF46955">
    <property type="entry name" value="Putative DNA-binding domain"/>
    <property type="match status" value="1"/>
</dbReference>
<keyword evidence="6" id="KW-0862">Zinc</keyword>
<dbReference type="PROSITE" id="PS00752">
    <property type="entry name" value="XPA_1"/>
    <property type="match status" value="1"/>
</dbReference>
<feature type="domain" description="XPA C-terminal" evidence="12">
    <location>
        <begin position="442"/>
        <end position="492"/>
    </location>
</feature>
<evidence type="ECO:0000313" key="15">
    <source>
        <dbReference type="WBParaSite" id="HNAJ_0000991401-mRNA-1"/>
    </source>
</evidence>
<dbReference type="PANTHER" id="PTHR10142:SF0">
    <property type="entry name" value="DNA REPAIR PROTEIN COMPLEMENTING XP-A CELLS"/>
    <property type="match status" value="1"/>
</dbReference>
<evidence type="ECO:0000256" key="11">
    <source>
        <dbReference type="SAM" id="MobiDB-lite"/>
    </source>
</evidence>
<dbReference type="GO" id="GO:0003684">
    <property type="term" value="F:damaged DNA binding"/>
    <property type="evidence" value="ECO:0007669"/>
    <property type="project" value="InterPro"/>
</dbReference>
<dbReference type="Gene3D" id="3.90.530.10">
    <property type="entry name" value="XPA C-terminal domain"/>
    <property type="match status" value="1"/>
</dbReference>
<dbReference type="InterPro" id="IPR022656">
    <property type="entry name" value="XPA_C"/>
</dbReference>
<keyword evidence="14" id="KW-1185">Reference proteome</keyword>
<dbReference type="WBParaSite" id="HNAJ_0000991401-mRNA-1">
    <property type="protein sequence ID" value="HNAJ_0000991401-mRNA-1"/>
    <property type="gene ID" value="HNAJ_0000991401"/>
</dbReference>
<feature type="compositionally biased region" description="Polar residues" evidence="11">
    <location>
        <begin position="377"/>
        <end position="392"/>
    </location>
</feature>
<accession>A0A0R3TQT5</accession>
<sequence length="580" mass="66738">MDDDHIRRKLRASIKYDTLQEVLLNLEYDNAFGGLGPNEEELLNIYREVWSECHMGRSSLSSTRDRPSSDIIDLFWSRFEEKIDEKLASLGADLMKIEDPESIRQSIKIQQGKLFRQVAQLSELTSEAVSTQKALFHRRENMQKDLIKALGRVLSREVKVLATQTNKLEERINTFLLQPSQRAFDLQSNYTALLNEKSELEAQVSKLTDIVNTYKANERRYLELACQKVDAQRQINYIQNLQKQQKGEPEQDFRMRREDERSGLGEEVEGDISISSGSKQRTAEELERVENNRKKALDLLTSRLVLDSPANIVIKGAPVHHSKPLDTGGGFFIDPPPLSQSQGVIHFEKSEEETDPSDEELADLKRRKKRRRKLLPPSQQSPSKEQLPSSQHPPEATLIVPRPPDEEKPLCDECSRAFDDSFLLSNFDCQVCDGCRDYKGIHSLITRTSAKDRYLLSDVDLDVREPPLRRIYKKNPRNSTWGDMQLFLEAQVAARSLEVWGSEENVEAERSNRAVKREKAKERGFQKRVKELRLQVRSSLYTKKSATHEHTYGPEAYDEATDTYSKSCTSCDHKMTFEKM</sequence>
<keyword evidence="5" id="KW-0863">Zinc-finger</keyword>
<dbReference type="GO" id="GO:0000715">
    <property type="term" value="P:nucleotide-excision repair, DNA damage recognition"/>
    <property type="evidence" value="ECO:0007669"/>
    <property type="project" value="TreeGrafter"/>
</dbReference>
<dbReference type="Pfam" id="PF01286">
    <property type="entry name" value="XPA_N"/>
    <property type="match status" value="1"/>
</dbReference>
<evidence type="ECO:0000259" key="12">
    <source>
        <dbReference type="Pfam" id="PF05181"/>
    </source>
</evidence>
<dbReference type="InterPro" id="IPR000465">
    <property type="entry name" value="XPA/RAD14"/>
</dbReference>
<keyword evidence="4" id="KW-0227">DNA damage</keyword>
<comment type="similarity">
    <text evidence="2">Belongs to the XPA family.</text>
</comment>
<comment type="subcellular location">
    <subcellularLocation>
        <location evidence="1">Nucleus</location>
    </subcellularLocation>
</comment>
<dbReference type="GO" id="GO:0006284">
    <property type="term" value="P:base-excision repair"/>
    <property type="evidence" value="ECO:0007669"/>
    <property type="project" value="TreeGrafter"/>
</dbReference>
<keyword evidence="9" id="KW-0539">Nucleus</keyword>
<reference evidence="13 14" key="2">
    <citation type="submission" date="2018-11" db="EMBL/GenBank/DDBJ databases">
        <authorList>
            <consortium name="Pathogen Informatics"/>
        </authorList>
    </citation>
    <scope>NUCLEOTIDE SEQUENCE [LARGE SCALE GENOMIC DNA]</scope>
</reference>
<dbReference type="GO" id="GO:1901255">
    <property type="term" value="P:nucleotide-excision repair involved in interstrand cross-link repair"/>
    <property type="evidence" value="ECO:0007669"/>
    <property type="project" value="TreeGrafter"/>
</dbReference>
<evidence type="ECO:0000256" key="9">
    <source>
        <dbReference type="ARBA" id="ARBA00023242"/>
    </source>
</evidence>
<reference evidence="15" key="1">
    <citation type="submission" date="2017-02" db="UniProtKB">
        <authorList>
            <consortium name="WormBaseParasite"/>
        </authorList>
    </citation>
    <scope>IDENTIFICATION</scope>
</reference>